<protein>
    <submittedName>
        <fullName evidence="1">Uncharacterized protein</fullName>
    </submittedName>
</protein>
<dbReference type="EMBL" id="PP965177">
    <property type="protein sequence ID" value="XDJ02603.1"/>
    <property type="molecule type" value="Genomic_DNA"/>
</dbReference>
<organism evidence="1">
    <name type="scientific">Bacillus phage KoopaTroopa</name>
    <dbReference type="NCBI Taxonomy" id="3234046"/>
    <lineage>
        <taxon>Viruses</taxon>
        <taxon>Duplodnaviria</taxon>
        <taxon>Heunggongvirae</taxon>
        <taxon>Uroviricota</taxon>
        <taxon>Caudoviricetes</taxon>
    </lineage>
</organism>
<reference evidence="1" key="1">
    <citation type="submission" date="2024-06" db="EMBL/GenBank/DDBJ databases">
        <authorList>
            <person name="Lee H."/>
            <person name="Agrawal S."/>
        </authorList>
    </citation>
    <scope>NUCLEOTIDE SEQUENCE</scope>
</reference>
<sequence length="154" mass="17546">MTREIHSWYTKYKKTKGVLHMTKQTQTVRLIEFHNRHIDVLLKSGTMIPNVEVTGTEVFDANREKLPSPLIMGTDRWGNEHSIATDNIEAFVFLDTDEQARLRSATFLVDTYSQIPNLEAISPELQKALDDSKAMKAELEANGVTPYVPVREDV</sequence>
<proteinExistence type="predicted"/>
<name>A0AB39C7J6_9CAUD</name>
<accession>A0AB39C7J6</accession>
<evidence type="ECO:0000313" key="1">
    <source>
        <dbReference type="EMBL" id="XDJ02603.1"/>
    </source>
</evidence>